<evidence type="ECO:0000256" key="4">
    <source>
        <dbReference type="SAM" id="MobiDB-lite"/>
    </source>
</evidence>
<evidence type="ECO:0000256" key="1">
    <source>
        <dbReference type="ARBA" id="ARBA00022468"/>
    </source>
</evidence>
<dbReference type="GO" id="GO:0048471">
    <property type="term" value="C:perinuclear region of cytoplasm"/>
    <property type="evidence" value="ECO:0007669"/>
    <property type="project" value="TreeGrafter"/>
</dbReference>
<comment type="caution">
    <text evidence="5">The sequence shown here is derived from an EMBL/GenBank/DDBJ whole genome shotgun (WGS) entry which is preliminary data.</text>
</comment>
<dbReference type="GO" id="GO:0006913">
    <property type="term" value="P:nucleocytoplasmic transport"/>
    <property type="evidence" value="ECO:0007669"/>
    <property type="project" value="TreeGrafter"/>
</dbReference>
<dbReference type="Proteomes" id="UP000019335">
    <property type="component" value="Chromosome 12"/>
</dbReference>
<dbReference type="SMART" id="SM00368">
    <property type="entry name" value="LRR_RI"/>
    <property type="match status" value="7"/>
</dbReference>
<dbReference type="SUPFAM" id="SSF52047">
    <property type="entry name" value="RNI-like"/>
    <property type="match status" value="1"/>
</dbReference>
<dbReference type="GO" id="GO:0031267">
    <property type="term" value="F:small GTPase binding"/>
    <property type="evidence" value="ECO:0007669"/>
    <property type="project" value="TreeGrafter"/>
</dbReference>
<feature type="compositionally biased region" description="Basic and acidic residues" evidence="4">
    <location>
        <begin position="439"/>
        <end position="451"/>
    </location>
</feature>
<dbReference type="OrthoDB" id="120976at2759"/>
<keyword evidence="2" id="KW-0433">Leucine-rich repeat</keyword>
<gene>
    <name evidence="5" type="ORF">Naga_100016g82</name>
</gene>
<evidence type="ECO:0000313" key="6">
    <source>
        <dbReference type="Proteomes" id="UP000019335"/>
    </source>
</evidence>
<dbReference type="Pfam" id="PF13516">
    <property type="entry name" value="LRR_6"/>
    <property type="match status" value="3"/>
</dbReference>
<organism evidence="5 6">
    <name type="scientific">Nannochloropsis gaditana</name>
    <dbReference type="NCBI Taxonomy" id="72520"/>
    <lineage>
        <taxon>Eukaryota</taxon>
        <taxon>Sar</taxon>
        <taxon>Stramenopiles</taxon>
        <taxon>Ochrophyta</taxon>
        <taxon>Eustigmatophyceae</taxon>
        <taxon>Eustigmatales</taxon>
        <taxon>Monodopsidaceae</taxon>
        <taxon>Nannochloropsis</taxon>
    </lineage>
</organism>
<keyword evidence="6" id="KW-1185">Reference proteome</keyword>
<protein>
    <submittedName>
        <fullName evidence="5">Leucine-rich repeat, ribonuclease inhibitor subtype</fullName>
    </submittedName>
</protein>
<dbReference type="PANTHER" id="PTHR24113:SF12">
    <property type="entry name" value="RAN GTPASE-ACTIVATING PROTEIN 1"/>
    <property type="match status" value="1"/>
</dbReference>
<dbReference type="GO" id="GO:0005096">
    <property type="term" value="F:GTPase activator activity"/>
    <property type="evidence" value="ECO:0007669"/>
    <property type="project" value="UniProtKB-KW"/>
</dbReference>
<name>W7TWW4_9STRA</name>
<dbReference type="InterPro" id="IPR032675">
    <property type="entry name" value="LRR_dom_sf"/>
</dbReference>
<keyword evidence="3" id="KW-0677">Repeat</keyword>
<dbReference type="GO" id="GO:0005829">
    <property type="term" value="C:cytosol"/>
    <property type="evidence" value="ECO:0007669"/>
    <property type="project" value="TreeGrafter"/>
</dbReference>
<evidence type="ECO:0000256" key="2">
    <source>
        <dbReference type="ARBA" id="ARBA00022614"/>
    </source>
</evidence>
<evidence type="ECO:0000256" key="3">
    <source>
        <dbReference type="ARBA" id="ARBA00022737"/>
    </source>
</evidence>
<dbReference type="InterPro" id="IPR001611">
    <property type="entry name" value="Leu-rich_rpt"/>
</dbReference>
<evidence type="ECO:0000313" key="5">
    <source>
        <dbReference type="EMBL" id="EWM25141.1"/>
    </source>
</evidence>
<accession>W7TWW4</accession>
<feature type="region of interest" description="Disordered" evidence="4">
    <location>
        <begin position="435"/>
        <end position="457"/>
    </location>
</feature>
<dbReference type="EMBL" id="AZIL01001059">
    <property type="protein sequence ID" value="EWM25141.1"/>
    <property type="molecule type" value="Genomic_DNA"/>
</dbReference>
<keyword evidence="1" id="KW-0343">GTPase activation</keyword>
<dbReference type="PANTHER" id="PTHR24113">
    <property type="entry name" value="RAN GTPASE-ACTIVATING PROTEIN 1"/>
    <property type="match status" value="1"/>
</dbReference>
<dbReference type="InterPro" id="IPR027038">
    <property type="entry name" value="RanGap"/>
</dbReference>
<dbReference type="AlphaFoldDB" id="W7TWW4"/>
<sequence length="457" mass="49249">MSLLTAKTKICMATEQFPQCSAGAVAKDSRCQPIPLARLPYPVGWRLVCDFLGTHDIIHLAQTTSEHLNMGFSMIQHLTLRIREEDENLGRKGEGCQSMCTSRAVGSHLARFLSRCVELDSLSCRSLTFSKGECLGDAMRQLRIRCLHSPSPLSRVRVLALSHAGLRVEGLLHLLPSLHLFPALEELLLDGNALGNQGVRAFSRSLRGLGWKDSDGGRVSERFSSMGTGQCLKVLSLASNGIGTAGANELALLLSGAGNGDVRAWNGGDAHPASAVLETSQHQSLSQRHPCALLEALCLDGNVLGPSGTAHLARAFRRGACTQLRQLHLRNNDVRGQGLQDLLSAFASGACPHLTVLSLESNMFGTVGARWLAHALSSGACADLRVLNLNFTFIGEHGMRALAEAFGQGACRRIHTLYLKSACLRRASTLDHLQASTRAGEREGRGERERGYPVLVL</sequence>
<reference evidence="5 6" key="1">
    <citation type="journal article" date="2014" name="Mol. Plant">
        <title>Chromosome Scale Genome Assembly and Transcriptome Profiling of Nannochloropsis gaditana in Nitrogen Depletion.</title>
        <authorList>
            <person name="Corteggiani Carpinelli E."/>
            <person name="Telatin A."/>
            <person name="Vitulo N."/>
            <person name="Forcato C."/>
            <person name="D'Angelo M."/>
            <person name="Schiavon R."/>
            <person name="Vezzi A."/>
            <person name="Giacometti G.M."/>
            <person name="Morosinotto T."/>
            <person name="Valle G."/>
        </authorList>
    </citation>
    <scope>NUCLEOTIDE SEQUENCE [LARGE SCALE GENOMIC DNA]</scope>
    <source>
        <strain evidence="5 6">B-31</strain>
    </source>
</reference>
<dbReference type="Gene3D" id="3.80.10.10">
    <property type="entry name" value="Ribonuclease Inhibitor"/>
    <property type="match status" value="2"/>
</dbReference>
<dbReference type="GO" id="GO:0005634">
    <property type="term" value="C:nucleus"/>
    <property type="evidence" value="ECO:0007669"/>
    <property type="project" value="TreeGrafter"/>
</dbReference>
<proteinExistence type="predicted"/>